<evidence type="ECO:0000256" key="1">
    <source>
        <dbReference type="ARBA" id="ARBA00022448"/>
    </source>
</evidence>
<name>A0A0F9N4L3_9ZZZZ</name>
<evidence type="ECO:0000259" key="4">
    <source>
        <dbReference type="PROSITE" id="PS50893"/>
    </source>
</evidence>
<dbReference type="GO" id="GO:0005886">
    <property type="term" value="C:plasma membrane"/>
    <property type="evidence" value="ECO:0007669"/>
    <property type="project" value="TreeGrafter"/>
</dbReference>
<dbReference type="InterPro" id="IPR015854">
    <property type="entry name" value="ABC_transpr_LolD-like"/>
</dbReference>
<dbReference type="GO" id="GO:0022857">
    <property type="term" value="F:transmembrane transporter activity"/>
    <property type="evidence" value="ECO:0007669"/>
    <property type="project" value="TreeGrafter"/>
</dbReference>
<dbReference type="AlphaFoldDB" id="A0A0F9N4L3"/>
<feature type="domain" description="ABC transporter" evidence="4">
    <location>
        <begin position="2"/>
        <end position="229"/>
    </location>
</feature>
<keyword evidence="2" id="KW-0547">Nucleotide-binding</keyword>
<keyword evidence="1" id="KW-0813">Transport</keyword>
<dbReference type="FunFam" id="3.40.50.300:FF:000032">
    <property type="entry name" value="Export ABC transporter ATP-binding protein"/>
    <property type="match status" value="1"/>
</dbReference>
<dbReference type="EMBL" id="LAZR01003808">
    <property type="protein sequence ID" value="KKN14510.1"/>
    <property type="molecule type" value="Genomic_DNA"/>
</dbReference>
<reference evidence="5" key="1">
    <citation type="journal article" date="2015" name="Nature">
        <title>Complex archaea that bridge the gap between prokaryotes and eukaryotes.</title>
        <authorList>
            <person name="Spang A."/>
            <person name="Saw J.H."/>
            <person name="Jorgensen S.L."/>
            <person name="Zaremba-Niedzwiedzka K."/>
            <person name="Martijn J."/>
            <person name="Lind A.E."/>
            <person name="van Eijk R."/>
            <person name="Schleper C."/>
            <person name="Guy L."/>
            <person name="Ettema T.J."/>
        </authorList>
    </citation>
    <scope>NUCLEOTIDE SEQUENCE</scope>
</reference>
<dbReference type="GO" id="GO:0016887">
    <property type="term" value="F:ATP hydrolysis activity"/>
    <property type="evidence" value="ECO:0007669"/>
    <property type="project" value="InterPro"/>
</dbReference>
<dbReference type="Pfam" id="PF00005">
    <property type="entry name" value="ABC_tran"/>
    <property type="match status" value="1"/>
</dbReference>
<dbReference type="SUPFAM" id="SSF52540">
    <property type="entry name" value="P-loop containing nucleoside triphosphate hydrolases"/>
    <property type="match status" value="1"/>
</dbReference>
<dbReference type="SMART" id="SM00382">
    <property type="entry name" value="AAA"/>
    <property type="match status" value="1"/>
</dbReference>
<dbReference type="InterPro" id="IPR017911">
    <property type="entry name" value="MacB-like_ATP-bd"/>
</dbReference>
<dbReference type="CDD" id="cd03255">
    <property type="entry name" value="ABC_MJ0796_LolCDE_FtsE"/>
    <property type="match status" value="1"/>
</dbReference>
<dbReference type="InterPro" id="IPR003593">
    <property type="entry name" value="AAA+_ATPase"/>
</dbReference>
<protein>
    <recommendedName>
        <fullName evidence="4">ABC transporter domain-containing protein</fullName>
    </recommendedName>
</protein>
<gene>
    <name evidence="5" type="ORF">LCGC14_0995400</name>
</gene>
<dbReference type="InterPro" id="IPR027417">
    <property type="entry name" value="P-loop_NTPase"/>
</dbReference>
<comment type="caution">
    <text evidence="5">The sequence shown here is derived from an EMBL/GenBank/DDBJ whole genome shotgun (WGS) entry which is preliminary data.</text>
</comment>
<sequence length="229" mass="25848">MIKTKDLKKVYTTEDVETTALNNVNLNIQEGEYVAIMGPSGCGKSTLLNVLGMIDNPSSGEYYFLGEEISKYSERQRANLRKENIGFVFQSFNLIDELTVFENVELPLLYLGFSASERKKRVNEVLEQMEIMARRNHFPQQLSGGQQQRVAVSRAIVSRPKLILADEPTGNLDSAHGEEVMRIVGELHEAGTTIVMVTHSPAYAEYSHRTIHLFDGHIVSENIQKEFKI</sequence>
<evidence type="ECO:0000256" key="3">
    <source>
        <dbReference type="ARBA" id="ARBA00022840"/>
    </source>
</evidence>
<dbReference type="GO" id="GO:0005524">
    <property type="term" value="F:ATP binding"/>
    <property type="evidence" value="ECO:0007669"/>
    <property type="project" value="UniProtKB-KW"/>
</dbReference>
<dbReference type="InterPro" id="IPR003439">
    <property type="entry name" value="ABC_transporter-like_ATP-bd"/>
</dbReference>
<dbReference type="InterPro" id="IPR017871">
    <property type="entry name" value="ABC_transporter-like_CS"/>
</dbReference>
<keyword evidence="3" id="KW-0067">ATP-binding</keyword>
<dbReference type="PROSITE" id="PS00211">
    <property type="entry name" value="ABC_TRANSPORTER_1"/>
    <property type="match status" value="1"/>
</dbReference>
<evidence type="ECO:0000313" key="5">
    <source>
        <dbReference type="EMBL" id="KKN14510.1"/>
    </source>
</evidence>
<dbReference type="GO" id="GO:0098796">
    <property type="term" value="C:membrane protein complex"/>
    <property type="evidence" value="ECO:0007669"/>
    <property type="project" value="UniProtKB-ARBA"/>
</dbReference>
<dbReference type="Gene3D" id="3.40.50.300">
    <property type="entry name" value="P-loop containing nucleotide triphosphate hydrolases"/>
    <property type="match status" value="1"/>
</dbReference>
<dbReference type="PANTHER" id="PTHR24220">
    <property type="entry name" value="IMPORT ATP-BINDING PROTEIN"/>
    <property type="match status" value="1"/>
</dbReference>
<dbReference type="PROSITE" id="PS50893">
    <property type="entry name" value="ABC_TRANSPORTER_2"/>
    <property type="match status" value="1"/>
</dbReference>
<evidence type="ECO:0000256" key="2">
    <source>
        <dbReference type="ARBA" id="ARBA00022741"/>
    </source>
</evidence>
<proteinExistence type="predicted"/>
<accession>A0A0F9N4L3</accession>
<dbReference type="PANTHER" id="PTHR24220:SF648">
    <property type="entry name" value="ABC TRANSPORTER ATP-BINDING PROTEIN YTRE"/>
    <property type="match status" value="1"/>
</dbReference>
<organism evidence="5">
    <name type="scientific">marine sediment metagenome</name>
    <dbReference type="NCBI Taxonomy" id="412755"/>
    <lineage>
        <taxon>unclassified sequences</taxon>
        <taxon>metagenomes</taxon>
        <taxon>ecological metagenomes</taxon>
    </lineage>
</organism>